<organism evidence="14 15">
    <name type="scientific">Urochloa decumbens</name>
    <dbReference type="NCBI Taxonomy" id="240449"/>
    <lineage>
        <taxon>Eukaryota</taxon>
        <taxon>Viridiplantae</taxon>
        <taxon>Streptophyta</taxon>
        <taxon>Embryophyta</taxon>
        <taxon>Tracheophyta</taxon>
        <taxon>Spermatophyta</taxon>
        <taxon>Magnoliopsida</taxon>
        <taxon>Liliopsida</taxon>
        <taxon>Poales</taxon>
        <taxon>Poaceae</taxon>
        <taxon>PACMAD clade</taxon>
        <taxon>Panicoideae</taxon>
        <taxon>Panicodae</taxon>
        <taxon>Paniceae</taxon>
        <taxon>Melinidinae</taxon>
        <taxon>Urochloa</taxon>
    </lineage>
</organism>
<evidence type="ECO:0000256" key="9">
    <source>
        <dbReference type="ARBA" id="ARBA00048679"/>
    </source>
</evidence>
<evidence type="ECO:0000259" key="12">
    <source>
        <dbReference type="PROSITE" id="PS50011"/>
    </source>
</evidence>
<comment type="catalytic activity">
    <reaction evidence="9">
        <text>L-seryl-[protein] + ATP = O-phospho-L-seryl-[protein] + ADP + H(+)</text>
        <dbReference type="Rhea" id="RHEA:17989"/>
        <dbReference type="Rhea" id="RHEA-COMP:9863"/>
        <dbReference type="Rhea" id="RHEA-COMP:11604"/>
        <dbReference type="ChEBI" id="CHEBI:15378"/>
        <dbReference type="ChEBI" id="CHEBI:29999"/>
        <dbReference type="ChEBI" id="CHEBI:30616"/>
        <dbReference type="ChEBI" id="CHEBI:83421"/>
        <dbReference type="ChEBI" id="CHEBI:456216"/>
        <dbReference type="EC" id="2.7.11.1"/>
    </reaction>
</comment>
<evidence type="ECO:0000256" key="4">
    <source>
        <dbReference type="ARBA" id="ARBA00022679"/>
    </source>
</evidence>
<dbReference type="SMART" id="SM00220">
    <property type="entry name" value="S_TKc"/>
    <property type="match status" value="1"/>
</dbReference>
<keyword evidence="3" id="KW-0723">Serine/threonine-protein kinase</keyword>
<evidence type="ECO:0000256" key="10">
    <source>
        <dbReference type="PROSITE-ProRule" id="PRU10141"/>
    </source>
</evidence>
<reference evidence="14 15" key="1">
    <citation type="submission" date="2024-10" db="EMBL/GenBank/DDBJ databases">
        <authorList>
            <person name="Ryan C."/>
        </authorList>
    </citation>
    <scope>NUCLEOTIDE SEQUENCE [LARGE SCALE GENOMIC DNA]</scope>
</reference>
<comment type="catalytic activity">
    <reaction evidence="8">
        <text>L-threonyl-[protein] + ATP = O-phospho-L-threonyl-[protein] + ADP + H(+)</text>
        <dbReference type="Rhea" id="RHEA:46608"/>
        <dbReference type="Rhea" id="RHEA-COMP:11060"/>
        <dbReference type="Rhea" id="RHEA-COMP:11605"/>
        <dbReference type="ChEBI" id="CHEBI:15378"/>
        <dbReference type="ChEBI" id="CHEBI:30013"/>
        <dbReference type="ChEBI" id="CHEBI:30616"/>
        <dbReference type="ChEBI" id="CHEBI:61977"/>
        <dbReference type="ChEBI" id="CHEBI:456216"/>
        <dbReference type="EC" id="2.7.11.1"/>
    </reaction>
</comment>
<gene>
    <name evidence="13" type="ORF">URODEC1_LOCUS100671</name>
    <name evidence="14" type="ORF">URODEC1_LOCUS125965</name>
</gene>
<dbReference type="GO" id="GO:0004674">
    <property type="term" value="F:protein serine/threonine kinase activity"/>
    <property type="evidence" value="ECO:0007669"/>
    <property type="project" value="UniProtKB-KW"/>
</dbReference>
<dbReference type="Proteomes" id="UP001497457">
    <property type="component" value="Chromosome 5rd"/>
</dbReference>
<dbReference type="EC" id="2.7.11.1" evidence="2"/>
<dbReference type="EMBL" id="CAXIPR030007086">
    <property type="protein sequence ID" value="CAM0153240.1"/>
    <property type="molecule type" value="Genomic_DNA"/>
</dbReference>
<dbReference type="Pfam" id="PF00069">
    <property type="entry name" value="Pkinase"/>
    <property type="match status" value="1"/>
</dbReference>
<protein>
    <recommendedName>
        <fullName evidence="2">non-specific serine/threonine protein kinase</fullName>
        <ecNumber evidence="2">2.7.11.1</ecNumber>
    </recommendedName>
</protein>
<feature type="binding site" evidence="10">
    <location>
        <position position="33"/>
    </location>
    <ligand>
        <name>ATP</name>
        <dbReference type="ChEBI" id="CHEBI:30616"/>
    </ligand>
</feature>
<dbReference type="InterPro" id="IPR050660">
    <property type="entry name" value="NEK_Ser/Thr_kinase"/>
</dbReference>
<feature type="domain" description="Protein kinase" evidence="12">
    <location>
        <begin position="4"/>
        <end position="258"/>
    </location>
</feature>
<feature type="region of interest" description="Disordered" evidence="11">
    <location>
        <begin position="391"/>
        <end position="417"/>
    </location>
</feature>
<evidence type="ECO:0000256" key="7">
    <source>
        <dbReference type="ARBA" id="ARBA00022840"/>
    </source>
</evidence>
<dbReference type="InterPro" id="IPR017441">
    <property type="entry name" value="Protein_kinase_ATP_BS"/>
</dbReference>
<evidence type="ECO:0000256" key="8">
    <source>
        <dbReference type="ARBA" id="ARBA00047899"/>
    </source>
</evidence>
<proteinExistence type="inferred from homology"/>
<dbReference type="SUPFAM" id="SSF56112">
    <property type="entry name" value="Protein kinase-like (PK-like)"/>
    <property type="match status" value="1"/>
</dbReference>
<dbReference type="AlphaFoldDB" id="A0ABC9HEK1"/>
<dbReference type="PROSITE" id="PS50011">
    <property type="entry name" value="PROTEIN_KINASE_DOM"/>
    <property type="match status" value="1"/>
</dbReference>
<dbReference type="FunFam" id="3.30.200.20:FF:000108">
    <property type="entry name" value="Serine/threonine-protein kinase Nek2"/>
    <property type="match status" value="1"/>
</dbReference>
<dbReference type="GO" id="GO:0005524">
    <property type="term" value="F:ATP binding"/>
    <property type="evidence" value="ECO:0007669"/>
    <property type="project" value="UniProtKB-UniRule"/>
</dbReference>
<dbReference type="PANTHER" id="PTHR43671:SF71">
    <property type="entry name" value="SERINE_THREONINE-PROTEIN KINASE NEK3"/>
    <property type="match status" value="1"/>
</dbReference>
<evidence type="ECO:0000256" key="6">
    <source>
        <dbReference type="ARBA" id="ARBA00022777"/>
    </source>
</evidence>
<dbReference type="InterPro" id="IPR011009">
    <property type="entry name" value="Kinase-like_dom_sf"/>
</dbReference>
<keyword evidence="5 10" id="KW-0547">Nucleotide-binding</keyword>
<dbReference type="CDD" id="cd08215">
    <property type="entry name" value="STKc_Nek"/>
    <property type="match status" value="1"/>
</dbReference>
<dbReference type="Proteomes" id="UP001497457">
    <property type="component" value="Unassembled WGS sequence"/>
</dbReference>
<dbReference type="InterPro" id="IPR000719">
    <property type="entry name" value="Prot_kinase_dom"/>
</dbReference>
<accession>A0ABC9HEK1</accession>
<evidence type="ECO:0000313" key="15">
    <source>
        <dbReference type="Proteomes" id="UP001497457"/>
    </source>
</evidence>
<evidence type="ECO:0000313" key="14">
    <source>
        <dbReference type="EMBL" id="CAM0153240.1"/>
    </source>
</evidence>
<evidence type="ECO:0000256" key="3">
    <source>
        <dbReference type="ARBA" id="ARBA00022527"/>
    </source>
</evidence>
<dbReference type="Gene3D" id="1.10.510.10">
    <property type="entry name" value="Transferase(Phosphotransferase) domain 1"/>
    <property type="match status" value="1"/>
</dbReference>
<sequence length="587" mass="66489">MEQYEVLEQIGKGSFGSALLVRHKVEKKRYVLKKIRLARQTDRCRRSAHQEMELIAKVRNPYIVEYKEAWVEKGCYVCIVIGYCEGGDMSEAVKKAKSNHFSEERLCMWLVQLLMALDYLHVNHILHRDVKCSNIFLTKDQNIRLGDFGLAKVLTSDDLACSVVGTPSYMCPELLADIPYGSKSDIWSLGCCIYEMAALKPAFKAFDMQALINKINKSVVAPLPTMYSGAFRGLVKSMLRRSPDHRPSAAELLKHPHLQHYVFELQLKSTLPRNLFSAKLPTKHNTNKAALSDTEDNCKLQYRKSHSFKLERAVKLDRDTDTHGPPSSTRTGKDYPELLSGQMEGLSIQVTKNVINEVIHEKYPKAVRPPAPCPRRSSSTPRRRLELSKTFHARTAHNEKPPPSGSSADKAGQATRRESLPLRMIKTPEKRQATSILTRLKSPEVSVNSPRIDRIAEFPMASFENPLHRITKLPSPSIIDQSITKDKCTFQVLRSDSENYSDSPDIDLLGADNSPRSSSDWRQKRFNTRSYQQRAEALEGLLEFSAQLLQQERFEELGILLKPFGPGKASPRETAIWLSRSLKEVGL</sequence>
<feature type="region of interest" description="Disordered" evidence="11">
    <location>
        <begin position="313"/>
        <end position="337"/>
    </location>
</feature>
<evidence type="ECO:0000256" key="2">
    <source>
        <dbReference type="ARBA" id="ARBA00012513"/>
    </source>
</evidence>
<evidence type="ECO:0000256" key="5">
    <source>
        <dbReference type="ARBA" id="ARBA00022741"/>
    </source>
</evidence>
<name>A0ABC9HEK1_9POAL</name>
<keyword evidence="15" id="KW-1185">Reference proteome</keyword>
<keyword evidence="7 10" id="KW-0067">ATP-binding</keyword>
<feature type="region of interest" description="Disordered" evidence="11">
    <location>
        <begin position="497"/>
        <end position="522"/>
    </location>
</feature>
<evidence type="ECO:0000256" key="11">
    <source>
        <dbReference type="SAM" id="MobiDB-lite"/>
    </source>
</evidence>
<dbReference type="PROSITE" id="PS00107">
    <property type="entry name" value="PROTEIN_KINASE_ATP"/>
    <property type="match status" value="1"/>
</dbReference>
<feature type="compositionally biased region" description="Basic and acidic residues" evidence="11">
    <location>
        <begin position="313"/>
        <end position="322"/>
    </location>
</feature>
<dbReference type="InterPro" id="IPR008271">
    <property type="entry name" value="Ser/Thr_kinase_AS"/>
</dbReference>
<comment type="similarity">
    <text evidence="1">Belongs to the protein kinase superfamily. NEK Ser/Thr protein kinase family. NIMA subfamily.</text>
</comment>
<evidence type="ECO:0000256" key="1">
    <source>
        <dbReference type="ARBA" id="ARBA00010886"/>
    </source>
</evidence>
<dbReference type="Gene3D" id="3.30.200.20">
    <property type="entry name" value="Phosphorylase Kinase, domain 1"/>
    <property type="match status" value="1"/>
</dbReference>
<dbReference type="PROSITE" id="PS00108">
    <property type="entry name" value="PROTEIN_KINASE_ST"/>
    <property type="match status" value="1"/>
</dbReference>
<dbReference type="FunFam" id="1.10.510.10:FF:000366">
    <property type="entry name" value="Serine/threonine-protein kinase Nek2"/>
    <property type="match status" value="1"/>
</dbReference>
<keyword evidence="6" id="KW-0418">Kinase</keyword>
<dbReference type="EMBL" id="OZ075115">
    <property type="protein sequence ID" value="CAL5066849.1"/>
    <property type="molecule type" value="Genomic_DNA"/>
</dbReference>
<evidence type="ECO:0000313" key="13">
    <source>
        <dbReference type="EMBL" id="CAL5066849.1"/>
    </source>
</evidence>
<keyword evidence="4" id="KW-0808">Transferase</keyword>
<dbReference type="PANTHER" id="PTHR43671">
    <property type="entry name" value="SERINE/THREONINE-PROTEIN KINASE NEK"/>
    <property type="match status" value="1"/>
</dbReference>